<dbReference type="InterPro" id="IPR012338">
    <property type="entry name" value="Beta-lactam/transpept-like"/>
</dbReference>
<name>A0A354YU82_9FIRM</name>
<evidence type="ECO:0000313" key="2">
    <source>
        <dbReference type="EMBL" id="HBK52744.1"/>
    </source>
</evidence>
<sequence>MSIFSAFCQNEIEPLVGNFEDRVGLALLFQSESYQYHAKKVFSAASTIKVPLLIAALKKDPSSLFTAPLPKTGGSSLLEYFNGSHAYSLHDLLLAMISISDNSATNAVIDFLGGTAMIKQEFLELGLVKTQLNRKMMDFKAKERGLDNTTTPLEMVTLLSKLTPDYLAKVRYYLSKQLFSEGLGFFLEEDAV</sequence>
<dbReference type="InterPro" id="IPR000871">
    <property type="entry name" value="Beta-lactam_class-A"/>
</dbReference>
<dbReference type="EMBL" id="DNZF01000047">
    <property type="protein sequence ID" value="HBK52744.1"/>
    <property type="molecule type" value="Genomic_DNA"/>
</dbReference>
<dbReference type="Gene3D" id="3.40.710.10">
    <property type="entry name" value="DD-peptidase/beta-lactamase superfamily"/>
    <property type="match status" value="1"/>
</dbReference>
<dbReference type="Pfam" id="PF13354">
    <property type="entry name" value="Beta-lactamase2"/>
    <property type="match status" value="1"/>
</dbReference>
<dbReference type="InterPro" id="IPR045155">
    <property type="entry name" value="Beta-lactam_cat"/>
</dbReference>
<feature type="non-terminal residue" evidence="2">
    <location>
        <position position="192"/>
    </location>
</feature>
<gene>
    <name evidence="2" type="ORF">DDZ44_02240</name>
</gene>
<evidence type="ECO:0000313" key="3">
    <source>
        <dbReference type="Proteomes" id="UP000263273"/>
    </source>
</evidence>
<dbReference type="SUPFAM" id="SSF56601">
    <property type="entry name" value="beta-lactamase/transpeptidase-like"/>
    <property type="match status" value="1"/>
</dbReference>
<dbReference type="PANTHER" id="PTHR35333:SF3">
    <property type="entry name" value="BETA-LACTAMASE-TYPE TRANSPEPTIDASE FOLD CONTAINING PROTEIN"/>
    <property type="match status" value="1"/>
</dbReference>
<reference evidence="2 3" key="1">
    <citation type="journal article" date="2018" name="Nat. Biotechnol.">
        <title>A standardized bacterial taxonomy based on genome phylogeny substantially revises the tree of life.</title>
        <authorList>
            <person name="Parks D.H."/>
            <person name="Chuvochina M."/>
            <person name="Waite D.W."/>
            <person name="Rinke C."/>
            <person name="Skarshewski A."/>
            <person name="Chaumeil P.A."/>
            <person name="Hugenholtz P."/>
        </authorList>
    </citation>
    <scope>NUCLEOTIDE SEQUENCE [LARGE SCALE GENOMIC DNA]</scope>
    <source>
        <strain evidence="2">UBA10948</strain>
    </source>
</reference>
<dbReference type="GO" id="GO:0046677">
    <property type="term" value="P:response to antibiotic"/>
    <property type="evidence" value="ECO:0007669"/>
    <property type="project" value="InterPro"/>
</dbReference>
<protein>
    <recommendedName>
        <fullName evidence="1">Beta-lactamase class A catalytic domain-containing protein</fullName>
    </recommendedName>
</protein>
<dbReference type="GO" id="GO:0008800">
    <property type="term" value="F:beta-lactamase activity"/>
    <property type="evidence" value="ECO:0007669"/>
    <property type="project" value="InterPro"/>
</dbReference>
<feature type="domain" description="Beta-lactamase class A catalytic" evidence="1">
    <location>
        <begin position="32"/>
        <end position="190"/>
    </location>
</feature>
<dbReference type="GO" id="GO:0030655">
    <property type="term" value="P:beta-lactam antibiotic catabolic process"/>
    <property type="evidence" value="ECO:0007669"/>
    <property type="project" value="InterPro"/>
</dbReference>
<comment type="caution">
    <text evidence="2">The sequence shown here is derived from an EMBL/GenBank/DDBJ whole genome shotgun (WGS) entry which is preliminary data.</text>
</comment>
<proteinExistence type="predicted"/>
<organism evidence="2 3">
    <name type="scientific">Syntrophomonas wolfei</name>
    <dbReference type="NCBI Taxonomy" id="863"/>
    <lineage>
        <taxon>Bacteria</taxon>
        <taxon>Bacillati</taxon>
        <taxon>Bacillota</taxon>
        <taxon>Clostridia</taxon>
        <taxon>Eubacteriales</taxon>
        <taxon>Syntrophomonadaceae</taxon>
        <taxon>Syntrophomonas</taxon>
    </lineage>
</organism>
<dbReference type="AlphaFoldDB" id="A0A354YU82"/>
<dbReference type="PANTHER" id="PTHR35333">
    <property type="entry name" value="BETA-LACTAMASE"/>
    <property type="match status" value="1"/>
</dbReference>
<accession>A0A354YU82</accession>
<evidence type="ECO:0000259" key="1">
    <source>
        <dbReference type="Pfam" id="PF13354"/>
    </source>
</evidence>
<dbReference type="Proteomes" id="UP000263273">
    <property type="component" value="Unassembled WGS sequence"/>
</dbReference>